<dbReference type="Proteomes" id="UP000653644">
    <property type="component" value="Unassembled WGS sequence"/>
</dbReference>
<accession>A0ABQ3DCR2</accession>
<protein>
    <recommendedName>
        <fullName evidence="3">Transposase</fullName>
    </recommendedName>
</protein>
<evidence type="ECO:0008006" key="3">
    <source>
        <dbReference type="Google" id="ProtNLM"/>
    </source>
</evidence>
<name>A0ABQ3DCR2_9ACTN</name>
<evidence type="ECO:0000313" key="2">
    <source>
        <dbReference type="Proteomes" id="UP000653644"/>
    </source>
</evidence>
<sequence length="82" mass="9052">MWRAAPVTSAAEMRRRHETGWGAAWSWCEVVEAVRFFFDTVEVLLSGRARRRPVRGVGRCSAAARRGPGGVVWAAVLIVAAR</sequence>
<dbReference type="EMBL" id="BMVN01000104">
    <property type="protein sequence ID" value="GHA75419.1"/>
    <property type="molecule type" value="Genomic_DNA"/>
</dbReference>
<organism evidence="1 2">
    <name type="scientific">Streptomyces canarius</name>
    <dbReference type="NCBI Taxonomy" id="285453"/>
    <lineage>
        <taxon>Bacteria</taxon>
        <taxon>Bacillati</taxon>
        <taxon>Actinomycetota</taxon>
        <taxon>Actinomycetes</taxon>
        <taxon>Kitasatosporales</taxon>
        <taxon>Streptomycetaceae</taxon>
        <taxon>Streptomyces</taxon>
    </lineage>
</organism>
<keyword evidence="2" id="KW-1185">Reference proteome</keyword>
<reference evidence="2" key="1">
    <citation type="journal article" date="2019" name="Int. J. Syst. Evol. Microbiol.">
        <title>The Global Catalogue of Microorganisms (GCM) 10K type strain sequencing project: providing services to taxonomists for standard genome sequencing and annotation.</title>
        <authorList>
            <consortium name="The Broad Institute Genomics Platform"/>
            <consortium name="The Broad Institute Genome Sequencing Center for Infectious Disease"/>
            <person name="Wu L."/>
            <person name="Ma J."/>
        </authorList>
    </citation>
    <scope>NUCLEOTIDE SEQUENCE [LARGE SCALE GENOMIC DNA]</scope>
    <source>
        <strain evidence="2">JCM 4733</strain>
    </source>
</reference>
<proteinExistence type="predicted"/>
<gene>
    <name evidence="1" type="ORF">GCM10010345_92110</name>
</gene>
<evidence type="ECO:0000313" key="1">
    <source>
        <dbReference type="EMBL" id="GHA75419.1"/>
    </source>
</evidence>
<comment type="caution">
    <text evidence="1">The sequence shown here is derived from an EMBL/GenBank/DDBJ whole genome shotgun (WGS) entry which is preliminary data.</text>
</comment>